<protein>
    <submittedName>
        <fullName evidence="2">Uncharacterized protein</fullName>
    </submittedName>
</protein>
<sequence length="469" mass="52780">MLSPQIIADKLQLVLKKMRETEDELENVNDRLKFVEEQLEAASTEEMHNRVSREMELAIRHKINLLRQMVDLSRQENILRQKKDSRYRHAAPSVERFWKKLPSATFLCDAVEPPDKEAITVMVSSPCNNNYNDYVKRGAMRLWMGPWSLSELKVAREAMFPSVDVDEVLRLYARWGGIPRFVLECANNSSMQEQFDEAIAVASPELIYRAVGNIEAAPAVSHKLLHIQVDEECNKVGLVFGSEEIRLRLRQLLMHSAWLGELLLWSAGKSELASLRGQLFECAAQEALSKGGMFRVRSLSNPGQRLSPLKVPRMELKLVQDSDLKEMNLQNSKSGLLMVPVAKNFPAVDSFLFLPASGRRPRQLLFIQVTVAAHAHPINASALNSAIQKLSGSLQRVKCNLYFAVPPDQFDSFTKQHVDGPEKLVDTMHMEQFAIEIPLPANCLATSQRASATCPPLAEPGVEVFAINQ</sequence>
<dbReference type="PANTHER" id="PTHR33129">
    <property type="entry name" value="PROTEIN KINASE DOMAIN-CONTAINING PROTEIN-RELATED"/>
    <property type="match status" value="1"/>
</dbReference>
<reference evidence="2 3" key="1">
    <citation type="journal article" date="2010" name="Science">
        <title>Genomic analysis of organismal complexity in the multicellular green alga Volvox carteri.</title>
        <authorList>
            <person name="Prochnik S.E."/>
            <person name="Umen J."/>
            <person name="Nedelcu A.M."/>
            <person name="Hallmann A."/>
            <person name="Miller S.M."/>
            <person name="Nishii I."/>
            <person name="Ferris P."/>
            <person name="Kuo A."/>
            <person name="Mitros T."/>
            <person name="Fritz-Laylin L.K."/>
            <person name="Hellsten U."/>
            <person name="Chapman J."/>
            <person name="Simakov O."/>
            <person name="Rensing S.A."/>
            <person name="Terry A."/>
            <person name="Pangilinan J."/>
            <person name="Kapitonov V."/>
            <person name="Jurka J."/>
            <person name="Salamov A."/>
            <person name="Shapiro H."/>
            <person name="Schmutz J."/>
            <person name="Grimwood J."/>
            <person name="Lindquist E."/>
            <person name="Lucas S."/>
            <person name="Grigoriev I.V."/>
            <person name="Schmitt R."/>
            <person name="Kirk D."/>
            <person name="Rokhsar D.S."/>
        </authorList>
    </citation>
    <scope>NUCLEOTIDE SEQUENCE [LARGE SCALE GENOMIC DNA]</scope>
    <source>
        <strain evidence="3">f. Nagariensis / Eve</strain>
    </source>
</reference>
<dbReference type="RefSeq" id="XP_002951156.1">
    <property type="nucleotide sequence ID" value="XM_002951110.1"/>
</dbReference>
<feature type="coiled-coil region" evidence="1">
    <location>
        <begin position="8"/>
        <end position="45"/>
    </location>
</feature>
<proteinExistence type="predicted"/>
<gene>
    <name evidence="2" type="ORF">VOLCADRAFT_91690</name>
</gene>
<dbReference type="EMBL" id="GL378343">
    <property type="protein sequence ID" value="EFJ47685.1"/>
    <property type="molecule type" value="Genomic_DNA"/>
</dbReference>
<dbReference type="KEGG" id="vcn:VOLCADRAFT_91690"/>
<dbReference type="PANTHER" id="PTHR33129:SF1">
    <property type="entry name" value="ATP-BINDING PROTEIN"/>
    <property type="match status" value="1"/>
</dbReference>
<dbReference type="InterPro" id="IPR052980">
    <property type="entry name" value="Crinkler_effector"/>
</dbReference>
<dbReference type="AlphaFoldDB" id="D8TXR1"/>
<organism evidence="3">
    <name type="scientific">Volvox carteri f. nagariensis</name>
    <dbReference type="NCBI Taxonomy" id="3068"/>
    <lineage>
        <taxon>Eukaryota</taxon>
        <taxon>Viridiplantae</taxon>
        <taxon>Chlorophyta</taxon>
        <taxon>core chlorophytes</taxon>
        <taxon>Chlorophyceae</taxon>
        <taxon>CS clade</taxon>
        <taxon>Chlamydomonadales</taxon>
        <taxon>Volvocaceae</taxon>
        <taxon>Volvox</taxon>
    </lineage>
</organism>
<name>D8TXR1_VOLCA</name>
<dbReference type="GeneID" id="9615316"/>
<dbReference type="OrthoDB" id="544992at2759"/>
<accession>D8TXR1</accession>
<dbReference type="STRING" id="3068.D8TXR1"/>
<evidence type="ECO:0000313" key="2">
    <source>
        <dbReference type="EMBL" id="EFJ47685.1"/>
    </source>
</evidence>
<evidence type="ECO:0000256" key="1">
    <source>
        <dbReference type="SAM" id="Coils"/>
    </source>
</evidence>
<keyword evidence="3" id="KW-1185">Reference proteome</keyword>
<evidence type="ECO:0000313" key="3">
    <source>
        <dbReference type="Proteomes" id="UP000001058"/>
    </source>
</evidence>
<keyword evidence="1" id="KW-0175">Coiled coil</keyword>
<dbReference type="Proteomes" id="UP000001058">
    <property type="component" value="Unassembled WGS sequence"/>
</dbReference>
<dbReference type="InParanoid" id="D8TXR1"/>